<proteinExistence type="predicted"/>
<feature type="non-terminal residue" evidence="1">
    <location>
        <position position="94"/>
    </location>
</feature>
<evidence type="ECO:0000313" key="1">
    <source>
        <dbReference type="EMBL" id="KAL0164852.1"/>
    </source>
</evidence>
<protein>
    <submittedName>
        <fullName evidence="1">Uncharacterized protein</fullName>
    </submittedName>
</protein>
<dbReference type="AlphaFoldDB" id="A0ABD0NSM0"/>
<name>A0ABD0NSM0_CIRMR</name>
<sequence>LPSKYVIDIDVRFFDLFLADYLRNIVKNISLPLTLRNSINITDIDMTTVCGLNGTEYECKCEENHVWPNETCSAYKALVDVFKLSLQWVHFARE</sequence>
<feature type="non-terminal residue" evidence="1">
    <location>
        <position position="1"/>
    </location>
</feature>
<gene>
    <name evidence="1" type="ORF">M9458_040605</name>
</gene>
<accession>A0ABD0NSM0</accession>
<dbReference type="EMBL" id="JAMKFB020000020">
    <property type="protein sequence ID" value="KAL0164852.1"/>
    <property type="molecule type" value="Genomic_DNA"/>
</dbReference>
<comment type="caution">
    <text evidence="1">The sequence shown here is derived from an EMBL/GenBank/DDBJ whole genome shotgun (WGS) entry which is preliminary data.</text>
</comment>
<dbReference type="Proteomes" id="UP001529510">
    <property type="component" value="Unassembled WGS sequence"/>
</dbReference>
<keyword evidence="2" id="KW-1185">Reference proteome</keyword>
<organism evidence="1 2">
    <name type="scientific">Cirrhinus mrigala</name>
    <name type="common">Mrigala</name>
    <dbReference type="NCBI Taxonomy" id="683832"/>
    <lineage>
        <taxon>Eukaryota</taxon>
        <taxon>Metazoa</taxon>
        <taxon>Chordata</taxon>
        <taxon>Craniata</taxon>
        <taxon>Vertebrata</taxon>
        <taxon>Euteleostomi</taxon>
        <taxon>Actinopterygii</taxon>
        <taxon>Neopterygii</taxon>
        <taxon>Teleostei</taxon>
        <taxon>Ostariophysi</taxon>
        <taxon>Cypriniformes</taxon>
        <taxon>Cyprinidae</taxon>
        <taxon>Labeoninae</taxon>
        <taxon>Labeonini</taxon>
        <taxon>Cirrhinus</taxon>
    </lineage>
</organism>
<reference evidence="1 2" key="1">
    <citation type="submission" date="2024-05" db="EMBL/GenBank/DDBJ databases">
        <title>Genome sequencing and assembly of Indian major carp, Cirrhinus mrigala (Hamilton, 1822).</title>
        <authorList>
            <person name="Mohindra V."/>
            <person name="Chowdhury L.M."/>
            <person name="Lal K."/>
            <person name="Jena J.K."/>
        </authorList>
    </citation>
    <scope>NUCLEOTIDE SEQUENCE [LARGE SCALE GENOMIC DNA]</scope>
    <source>
        <strain evidence="1">CM1030</strain>
        <tissue evidence="1">Blood</tissue>
    </source>
</reference>
<evidence type="ECO:0000313" key="2">
    <source>
        <dbReference type="Proteomes" id="UP001529510"/>
    </source>
</evidence>